<sequence length="93" mass="10889">MKIQNINNYINYKGGSKPIKNHEFINNKKYDVIEINSKSSKLKEDEYIVEIKKSTVAYVSKETSAEKINRIKESINNKTYSFDVEEIVKKLLK</sequence>
<gene>
    <name evidence="1" type="ORF">SDC9_113434</name>
</gene>
<reference evidence="1" key="1">
    <citation type="submission" date="2019-08" db="EMBL/GenBank/DDBJ databases">
        <authorList>
            <person name="Kucharzyk K."/>
            <person name="Murdoch R.W."/>
            <person name="Higgins S."/>
            <person name="Loffler F."/>
        </authorList>
    </citation>
    <scope>NUCLEOTIDE SEQUENCE</scope>
</reference>
<name>A0A645BMQ3_9ZZZZ</name>
<dbReference type="InterPro" id="IPR035890">
    <property type="entry name" value="Anti-sigma-28_factor_FlgM_sf"/>
</dbReference>
<dbReference type="EMBL" id="VSSQ01021139">
    <property type="protein sequence ID" value="MPM66525.1"/>
    <property type="molecule type" value="Genomic_DNA"/>
</dbReference>
<protein>
    <submittedName>
        <fullName evidence="1">Uncharacterized protein</fullName>
    </submittedName>
</protein>
<comment type="caution">
    <text evidence="1">The sequence shown here is derived from an EMBL/GenBank/DDBJ whole genome shotgun (WGS) entry which is preliminary data.</text>
</comment>
<accession>A0A645BMQ3</accession>
<proteinExistence type="predicted"/>
<dbReference type="SUPFAM" id="SSF101498">
    <property type="entry name" value="Anti-sigma factor FlgM"/>
    <property type="match status" value="1"/>
</dbReference>
<organism evidence="1">
    <name type="scientific">bioreactor metagenome</name>
    <dbReference type="NCBI Taxonomy" id="1076179"/>
    <lineage>
        <taxon>unclassified sequences</taxon>
        <taxon>metagenomes</taxon>
        <taxon>ecological metagenomes</taxon>
    </lineage>
</organism>
<dbReference type="AlphaFoldDB" id="A0A645BMQ3"/>
<evidence type="ECO:0000313" key="1">
    <source>
        <dbReference type="EMBL" id="MPM66525.1"/>
    </source>
</evidence>